<organism evidence="2 3">
    <name type="scientific">Caerostris extrusa</name>
    <name type="common">Bark spider</name>
    <name type="synonym">Caerostris bankana</name>
    <dbReference type="NCBI Taxonomy" id="172846"/>
    <lineage>
        <taxon>Eukaryota</taxon>
        <taxon>Metazoa</taxon>
        <taxon>Ecdysozoa</taxon>
        <taxon>Arthropoda</taxon>
        <taxon>Chelicerata</taxon>
        <taxon>Arachnida</taxon>
        <taxon>Araneae</taxon>
        <taxon>Araneomorphae</taxon>
        <taxon>Entelegynae</taxon>
        <taxon>Araneoidea</taxon>
        <taxon>Araneidae</taxon>
        <taxon>Caerostris</taxon>
    </lineage>
</organism>
<dbReference type="Proteomes" id="UP001054945">
    <property type="component" value="Unassembled WGS sequence"/>
</dbReference>
<evidence type="ECO:0008006" key="4">
    <source>
        <dbReference type="Google" id="ProtNLM"/>
    </source>
</evidence>
<protein>
    <recommendedName>
        <fullName evidence="4">Secreted protein</fullName>
    </recommendedName>
</protein>
<sequence length="107" mass="12722">MFMFYLFCYVCFSGLDIPRTYPDPPLFSHTREWVFQTRENTRHKRVSSRSLSLRFHFFSSRPPPKTKHEVLPLRIKNVVATPCTALIPMSSFLDLEKILYHTAVYTY</sequence>
<evidence type="ECO:0000256" key="1">
    <source>
        <dbReference type="SAM" id="SignalP"/>
    </source>
</evidence>
<dbReference type="EMBL" id="BPLR01017737">
    <property type="protein sequence ID" value="GIY94041.1"/>
    <property type="molecule type" value="Genomic_DNA"/>
</dbReference>
<evidence type="ECO:0000313" key="2">
    <source>
        <dbReference type="EMBL" id="GIY94041.1"/>
    </source>
</evidence>
<proteinExistence type="predicted"/>
<comment type="caution">
    <text evidence="2">The sequence shown here is derived from an EMBL/GenBank/DDBJ whole genome shotgun (WGS) entry which is preliminary data.</text>
</comment>
<feature type="chain" id="PRO_5043495474" description="Secreted protein" evidence="1">
    <location>
        <begin position="23"/>
        <end position="107"/>
    </location>
</feature>
<feature type="signal peptide" evidence="1">
    <location>
        <begin position="1"/>
        <end position="22"/>
    </location>
</feature>
<reference evidence="2 3" key="1">
    <citation type="submission" date="2021-06" db="EMBL/GenBank/DDBJ databases">
        <title>Caerostris extrusa draft genome.</title>
        <authorList>
            <person name="Kono N."/>
            <person name="Arakawa K."/>
        </authorList>
    </citation>
    <scope>NUCLEOTIDE SEQUENCE [LARGE SCALE GENOMIC DNA]</scope>
</reference>
<keyword evidence="1" id="KW-0732">Signal</keyword>
<gene>
    <name evidence="2" type="ORF">CEXT_29371</name>
</gene>
<accession>A0AAV4XFN8</accession>
<evidence type="ECO:0000313" key="3">
    <source>
        <dbReference type="Proteomes" id="UP001054945"/>
    </source>
</evidence>
<keyword evidence="3" id="KW-1185">Reference proteome</keyword>
<name>A0AAV4XFN8_CAEEX</name>
<dbReference type="AlphaFoldDB" id="A0AAV4XFN8"/>